<organism evidence="2 3">
    <name type="scientific">Jatropha curcas</name>
    <name type="common">Barbados nut</name>
    <dbReference type="NCBI Taxonomy" id="180498"/>
    <lineage>
        <taxon>Eukaryota</taxon>
        <taxon>Viridiplantae</taxon>
        <taxon>Streptophyta</taxon>
        <taxon>Embryophyta</taxon>
        <taxon>Tracheophyta</taxon>
        <taxon>Spermatophyta</taxon>
        <taxon>Magnoliopsida</taxon>
        <taxon>eudicotyledons</taxon>
        <taxon>Gunneridae</taxon>
        <taxon>Pentapetalae</taxon>
        <taxon>rosids</taxon>
        <taxon>fabids</taxon>
        <taxon>Malpighiales</taxon>
        <taxon>Euphorbiaceae</taxon>
        <taxon>Crotonoideae</taxon>
        <taxon>Jatropheae</taxon>
        <taxon>Jatropha</taxon>
    </lineage>
</organism>
<name>A0A067K1D0_JATCU</name>
<dbReference type="Proteomes" id="UP000027138">
    <property type="component" value="Unassembled WGS sequence"/>
</dbReference>
<evidence type="ECO:0000313" key="3">
    <source>
        <dbReference type="Proteomes" id="UP000027138"/>
    </source>
</evidence>
<proteinExistence type="predicted"/>
<dbReference type="EMBL" id="KK914717">
    <property type="protein sequence ID" value="KDP30031.1"/>
    <property type="molecule type" value="Genomic_DNA"/>
</dbReference>
<accession>A0A067K1D0</accession>
<protein>
    <submittedName>
        <fullName evidence="2">Uncharacterized protein</fullName>
    </submittedName>
</protein>
<dbReference type="AlphaFoldDB" id="A0A067K1D0"/>
<reference evidence="2 3" key="1">
    <citation type="journal article" date="2014" name="PLoS ONE">
        <title>Global Analysis of Gene Expression Profiles in Physic Nut (Jatropha curcas L.) Seedlings Exposed to Salt Stress.</title>
        <authorList>
            <person name="Zhang L."/>
            <person name="Zhang C."/>
            <person name="Wu P."/>
            <person name="Chen Y."/>
            <person name="Li M."/>
            <person name="Jiang H."/>
            <person name="Wu G."/>
        </authorList>
    </citation>
    <scope>NUCLEOTIDE SEQUENCE [LARGE SCALE GENOMIC DNA]</scope>
    <source>
        <strain evidence="3">cv. GZQX0401</strain>
        <tissue evidence="2">Young leaves</tissue>
    </source>
</reference>
<sequence length="58" mass="5708">MSSRSQHTQDEKVNSYAPPSGAEGGVISLGGECGAIAASTAGQAVAGLAMPSQDAFLQ</sequence>
<keyword evidence="3" id="KW-1185">Reference proteome</keyword>
<evidence type="ECO:0000256" key="1">
    <source>
        <dbReference type="SAM" id="MobiDB-lite"/>
    </source>
</evidence>
<feature type="region of interest" description="Disordered" evidence="1">
    <location>
        <begin position="1"/>
        <end position="21"/>
    </location>
</feature>
<gene>
    <name evidence="2" type="ORF">JCGZ_18607</name>
</gene>
<evidence type="ECO:0000313" key="2">
    <source>
        <dbReference type="EMBL" id="KDP30031.1"/>
    </source>
</evidence>